<dbReference type="Proteomes" id="UP000282299">
    <property type="component" value="Unassembled WGS sequence"/>
</dbReference>
<dbReference type="AlphaFoldDB" id="A0AAQ0V6X4"/>
<feature type="transmembrane region" description="Helical" evidence="1">
    <location>
        <begin position="247"/>
        <end position="267"/>
    </location>
</feature>
<feature type="transmembrane region" description="Helical" evidence="1">
    <location>
        <begin position="297"/>
        <end position="316"/>
    </location>
</feature>
<reference evidence="4" key="1">
    <citation type="submission" date="2018-10" db="EMBL/GenBank/DDBJ databases">
        <title>FDA dAtabase for Regulatory Grade micrObial Sequences (FDA-ARGOS): Supporting development and validation of Infectious Disease Dx tests.</title>
        <authorList>
            <person name="Goldberg B."/>
            <person name="Campos J."/>
            <person name="Tallon L."/>
            <person name="Sadzewicz L."/>
            <person name="Zhao X."/>
            <person name="Vavikolanu K."/>
            <person name="Mehta A."/>
            <person name="Aluvathingal J."/>
            <person name="Nadendla S."/>
            <person name="Geyer C."/>
            <person name="Nandy P."/>
            <person name="Yan Y."/>
            <person name="Sichtig H."/>
        </authorList>
    </citation>
    <scope>NUCLEOTIDE SEQUENCE [LARGE SCALE GENOMIC DNA]</scope>
    <source>
        <strain evidence="4">FDAARGOS_526</strain>
    </source>
</reference>
<evidence type="ECO:0000313" key="2">
    <source>
        <dbReference type="EMBL" id="MBJ9866481.1"/>
    </source>
</evidence>
<dbReference type="Proteomes" id="UP000807555">
    <property type="component" value="Unassembled WGS sequence"/>
</dbReference>
<gene>
    <name evidence="3" type="ORF">EGS84_12060</name>
    <name evidence="2" type="ORF">I5687_00740</name>
</gene>
<feature type="transmembrane region" description="Helical" evidence="1">
    <location>
        <begin position="172"/>
        <end position="193"/>
    </location>
</feature>
<dbReference type="EMBL" id="JADVNV010000001">
    <property type="protein sequence ID" value="MBJ9866481.1"/>
    <property type="molecule type" value="Genomic_DNA"/>
</dbReference>
<evidence type="ECO:0000313" key="4">
    <source>
        <dbReference type="Proteomes" id="UP000282299"/>
    </source>
</evidence>
<keyword evidence="1" id="KW-0812">Transmembrane</keyword>
<organism evidence="3 4">
    <name type="scientific">Citrobacter koseri</name>
    <name type="common">Citrobacter diversus</name>
    <dbReference type="NCBI Taxonomy" id="545"/>
    <lineage>
        <taxon>Bacteria</taxon>
        <taxon>Pseudomonadati</taxon>
        <taxon>Pseudomonadota</taxon>
        <taxon>Gammaproteobacteria</taxon>
        <taxon>Enterobacterales</taxon>
        <taxon>Enterobacteriaceae</taxon>
        <taxon>Citrobacter</taxon>
    </lineage>
</organism>
<keyword evidence="1" id="KW-1133">Transmembrane helix</keyword>
<feature type="transmembrane region" description="Helical" evidence="1">
    <location>
        <begin position="214"/>
        <end position="241"/>
    </location>
</feature>
<proteinExistence type="predicted"/>
<keyword evidence="1" id="KW-0472">Membrane</keyword>
<feature type="transmembrane region" description="Helical" evidence="1">
    <location>
        <begin position="388"/>
        <end position="408"/>
    </location>
</feature>
<feature type="transmembrane region" description="Helical" evidence="1">
    <location>
        <begin position="43"/>
        <end position="65"/>
    </location>
</feature>
<reference evidence="2" key="3">
    <citation type="submission" date="2020-11" db="EMBL/GenBank/DDBJ databases">
        <title>Enhanced detection system for hospital associated transmission using whole genome sequencing surveillance.</title>
        <authorList>
            <person name="Harrison L.H."/>
            <person name="Van Tyne D."/>
            <person name="Marsh J.W."/>
            <person name="Griffith M.P."/>
            <person name="Snyder D.J."/>
            <person name="Cooper V.S."/>
            <person name="Mustapha M."/>
        </authorList>
    </citation>
    <scope>NUCLEOTIDE SEQUENCE</scope>
    <source>
        <strain evidence="2">CB00014</strain>
    </source>
</reference>
<evidence type="ECO:0008006" key="5">
    <source>
        <dbReference type="Google" id="ProtNLM"/>
    </source>
</evidence>
<feature type="transmembrane region" description="Helical" evidence="1">
    <location>
        <begin position="361"/>
        <end position="382"/>
    </location>
</feature>
<dbReference type="EMBL" id="RKIT01000002">
    <property type="protein sequence ID" value="RSC17626.1"/>
    <property type="molecule type" value="Genomic_DNA"/>
</dbReference>
<feature type="transmembrane region" description="Helical" evidence="1">
    <location>
        <begin position="77"/>
        <end position="96"/>
    </location>
</feature>
<protein>
    <recommendedName>
        <fullName evidence="5">Polysaccharide biosynthesis protein</fullName>
    </recommendedName>
</protein>
<feature type="transmembrane region" description="Helical" evidence="1">
    <location>
        <begin position="141"/>
        <end position="166"/>
    </location>
</feature>
<evidence type="ECO:0000256" key="1">
    <source>
        <dbReference type="SAM" id="Phobius"/>
    </source>
</evidence>
<dbReference type="RefSeq" id="WP_058669381.1">
    <property type="nucleotide sequence ID" value="NZ_ABTEQQ020000001.1"/>
</dbReference>
<feature type="transmembrane region" description="Helical" evidence="1">
    <location>
        <begin position="12"/>
        <end position="31"/>
    </location>
</feature>
<sequence>MFYRIKIPTYLFDLSLRVAALGGKFLLMVAIARYLTVKDVGDYGLYVSIIVISLYFVGLDFYVYSTRELLDPEVKKNTGNILFNLVIFFVFSYLLLAVVWPGLLSLSAITNVGGLLFLLTITEHLSQECYRILIIKERITIANFILFIRSGIWCYLCVPLLFFKMVNLEQIFYFWLFFSALSVFIAVAFIVKFESVMFSDFKIDLGWLKRGIKTSFYFFLGTLCLRAINYLDKVIAVHFIASPKLGVYVFFFGISSAVQAIIDVLVVTRYYPSLVKAIQESNNIKTQKTFTLFKKKIFFYNFSLFILSIPACYLMIKITGKIEYVNNFIWYILIVASTSLINISMPYHYALYSKKKDVSLIQVNVIALILFVIISFVGVKTLPDNGMLSILIGLIGSNLFILSAKYFLFIKEFNGEGRHFN</sequence>
<feature type="transmembrane region" description="Helical" evidence="1">
    <location>
        <begin position="328"/>
        <end position="349"/>
    </location>
</feature>
<evidence type="ECO:0000313" key="3">
    <source>
        <dbReference type="EMBL" id="RSC17626.1"/>
    </source>
</evidence>
<comment type="caution">
    <text evidence="3">The sequence shown here is derived from an EMBL/GenBank/DDBJ whole genome shotgun (WGS) entry which is preliminary data.</text>
</comment>
<name>A0AAQ0V6X4_CITKO</name>
<accession>A0AAQ0V6X4</accession>
<reference evidence="3" key="2">
    <citation type="submission" date="2018-10" db="EMBL/GenBank/DDBJ databases">
        <title>FDA dAtabase for Regulatory Grade micrObial Sequences (FDA-ARGOS): Supporting development and validation of Infectious Disease Dx tests.</title>
        <authorList>
            <person name="Campos J."/>
            <person name="Goldberg B."/>
            <person name="Tallon L.J."/>
            <person name="Sadzewicz L."/>
            <person name="Zhao X."/>
            <person name="Vavikolanu K."/>
            <person name="Mehta A."/>
            <person name="Aluvathingal J."/>
            <person name="Nadendla S."/>
            <person name="Geyer C."/>
            <person name="Nandy P."/>
            <person name="Yan Y."/>
            <person name="Sichtig H."/>
        </authorList>
    </citation>
    <scope>NUCLEOTIDE SEQUENCE</scope>
    <source>
        <strain evidence="3">FDAARGOS_526</strain>
    </source>
</reference>